<feature type="domain" description="HTH cro/C1-type" evidence="1">
    <location>
        <begin position="20"/>
        <end position="76"/>
    </location>
</feature>
<dbReference type="InterPro" id="IPR001387">
    <property type="entry name" value="Cro/C1-type_HTH"/>
</dbReference>
<dbReference type="InterPro" id="IPR010982">
    <property type="entry name" value="Lambda_DNA-bd_dom_sf"/>
</dbReference>
<name>A0ABV9S473_9PSEU</name>
<dbReference type="Gene3D" id="1.10.260.40">
    <property type="entry name" value="lambda repressor-like DNA-binding domains"/>
    <property type="match status" value="1"/>
</dbReference>
<evidence type="ECO:0000259" key="1">
    <source>
        <dbReference type="PROSITE" id="PS50943"/>
    </source>
</evidence>
<sequence>MDAAQDDEDRAFARVLGQELRTARETKGLTRIQLVAQLPSGIGDRTLLTYEHGIRQITVNRFVEICRALGVAAAEILDQALEKARDLRAFSLRVNLTAVLRDQRDELAPIRFWAQRRIEDSSSAEVLLPPAVVRELAAALGFSHAALARYLVEFSADDPPAT</sequence>
<proteinExistence type="predicted"/>
<dbReference type="Pfam" id="PF13560">
    <property type="entry name" value="HTH_31"/>
    <property type="match status" value="1"/>
</dbReference>
<dbReference type="Proteomes" id="UP001595859">
    <property type="component" value="Unassembled WGS sequence"/>
</dbReference>
<reference evidence="3" key="1">
    <citation type="journal article" date="2019" name="Int. J. Syst. Evol. Microbiol.">
        <title>The Global Catalogue of Microorganisms (GCM) 10K type strain sequencing project: providing services to taxonomists for standard genome sequencing and annotation.</title>
        <authorList>
            <consortium name="The Broad Institute Genomics Platform"/>
            <consortium name="The Broad Institute Genome Sequencing Center for Infectious Disease"/>
            <person name="Wu L."/>
            <person name="Ma J."/>
        </authorList>
    </citation>
    <scope>NUCLEOTIDE SEQUENCE [LARGE SCALE GENOMIC DNA]</scope>
    <source>
        <strain evidence="3">ZS-22-S1</strain>
    </source>
</reference>
<organism evidence="2 3">
    <name type="scientific">Actinophytocola glycyrrhizae</name>
    <dbReference type="NCBI Taxonomy" id="2044873"/>
    <lineage>
        <taxon>Bacteria</taxon>
        <taxon>Bacillati</taxon>
        <taxon>Actinomycetota</taxon>
        <taxon>Actinomycetes</taxon>
        <taxon>Pseudonocardiales</taxon>
        <taxon>Pseudonocardiaceae</taxon>
    </lineage>
</organism>
<comment type="caution">
    <text evidence="2">The sequence shown here is derived from an EMBL/GenBank/DDBJ whole genome shotgun (WGS) entry which is preliminary data.</text>
</comment>
<evidence type="ECO:0000313" key="2">
    <source>
        <dbReference type="EMBL" id="MFC4855266.1"/>
    </source>
</evidence>
<dbReference type="PROSITE" id="PS50943">
    <property type="entry name" value="HTH_CROC1"/>
    <property type="match status" value="1"/>
</dbReference>
<accession>A0ABV9S473</accession>
<dbReference type="SUPFAM" id="SSF47413">
    <property type="entry name" value="lambda repressor-like DNA-binding domains"/>
    <property type="match status" value="1"/>
</dbReference>
<evidence type="ECO:0000313" key="3">
    <source>
        <dbReference type="Proteomes" id="UP001595859"/>
    </source>
</evidence>
<protein>
    <submittedName>
        <fullName evidence="2">Helix-turn-helix domain-containing protein</fullName>
    </submittedName>
</protein>
<dbReference type="CDD" id="cd00093">
    <property type="entry name" value="HTH_XRE"/>
    <property type="match status" value="1"/>
</dbReference>
<dbReference type="RefSeq" id="WP_378057215.1">
    <property type="nucleotide sequence ID" value="NZ_JBHSIS010000007.1"/>
</dbReference>
<dbReference type="SMART" id="SM00530">
    <property type="entry name" value="HTH_XRE"/>
    <property type="match status" value="1"/>
</dbReference>
<gene>
    <name evidence="2" type="ORF">ACFPCV_17295</name>
</gene>
<dbReference type="EMBL" id="JBHSIS010000007">
    <property type="protein sequence ID" value="MFC4855266.1"/>
    <property type="molecule type" value="Genomic_DNA"/>
</dbReference>
<keyword evidence="3" id="KW-1185">Reference proteome</keyword>